<dbReference type="RefSeq" id="WP_054746242.1">
    <property type="nucleotide sequence ID" value="NZ_AZCV01000002.1"/>
</dbReference>
<gene>
    <name evidence="4" type="ORF">FC62_GL000816</name>
</gene>
<evidence type="ECO:0000256" key="1">
    <source>
        <dbReference type="ARBA" id="ARBA00006336"/>
    </source>
</evidence>
<dbReference type="InterPro" id="IPR036380">
    <property type="entry name" value="Isochorismatase-like_sf"/>
</dbReference>
<evidence type="ECO:0000313" key="5">
    <source>
        <dbReference type="Proteomes" id="UP000050909"/>
    </source>
</evidence>
<dbReference type="SUPFAM" id="SSF52499">
    <property type="entry name" value="Isochorismatase-like hydrolases"/>
    <property type="match status" value="1"/>
</dbReference>
<reference evidence="4 5" key="1">
    <citation type="journal article" date="2015" name="Genome Announc.">
        <title>Expanding the biotechnology potential of lactobacilli through comparative genomics of 213 strains and associated genera.</title>
        <authorList>
            <person name="Sun Z."/>
            <person name="Harris H.M."/>
            <person name="McCann A."/>
            <person name="Guo C."/>
            <person name="Argimon S."/>
            <person name="Zhang W."/>
            <person name="Yang X."/>
            <person name="Jeffery I.B."/>
            <person name="Cooney J.C."/>
            <person name="Kagawa T.F."/>
            <person name="Liu W."/>
            <person name="Song Y."/>
            <person name="Salvetti E."/>
            <person name="Wrobel A."/>
            <person name="Rasinkangas P."/>
            <person name="Parkhill J."/>
            <person name="Rea M.C."/>
            <person name="O'Sullivan O."/>
            <person name="Ritari J."/>
            <person name="Douillard F.P."/>
            <person name="Paul Ross R."/>
            <person name="Yang R."/>
            <person name="Briner A.E."/>
            <person name="Felis G.E."/>
            <person name="de Vos W.M."/>
            <person name="Barrangou R."/>
            <person name="Klaenhammer T.R."/>
            <person name="Caufield P.W."/>
            <person name="Cui Y."/>
            <person name="Zhang H."/>
            <person name="O'Toole P.W."/>
        </authorList>
    </citation>
    <scope>NUCLEOTIDE SEQUENCE [LARGE SCALE GENOMIC DNA]</scope>
    <source>
        <strain evidence="4 5">DSM 20534</strain>
    </source>
</reference>
<evidence type="ECO:0000313" key="4">
    <source>
        <dbReference type="EMBL" id="KRK38046.1"/>
    </source>
</evidence>
<dbReference type="Gene3D" id="3.40.50.850">
    <property type="entry name" value="Isochorismatase-like"/>
    <property type="match status" value="1"/>
</dbReference>
<dbReference type="InterPro" id="IPR050272">
    <property type="entry name" value="Isochorismatase-like_hydrls"/>
</dbReference>
<dbReference type="PATRIC" id="fig|1423722.3.peg.833"/>
<comment type="caution">
    <text evidence="4">The sequence shown here is derived from an EMBL/GenBank/DDBJ whole genome shotgun (WGS) entry which is preliminary data.</text>
</comment>
<proteinExistence type="inferred from homology"/>
<sequence>MKALINIDYTYDFVADDGKLTAGKPAQALEQKIVELNQQFVANGDFVVMAVDMHDVKDTYHPEMKLFPPHNLVGTSGRQLYGSLQNFYDENRDAIYWMDKRHYSAFSGTDLDIRLRERKITELTLVGVVTDICVLHTAFDAYNLGYQIAIPQNGVASFNQVGHEWALDHFKNTLGATVYEA</sequence>
<protein>
    <submittedName>
        <fullName evidence="4">Isochorismatase hydrolase</fullName>
    </submittedName>
</protein>
<dbReference type="PANTHER" id="PTHR43540">
    <property type="entry name" value="PEROXYUREIDOACRYLATE/UREIDOACRYLATE AMIDOHYDROLASE-RELATED"/>
    <property type="match status" value="1"/>
</dbReference>
<comment type="similarity">
    <text evidence="1">Belongs to the isochorismatase family.</text>
</comment>
<organism evidence="4 5">
    <name type="scientific">Amylolactobacillus amylotrophicus DSM 20534</name>
    <dbReference type="NCBI Taxonomy" id="1423722"/>
    <lineage>
        <taxon>Bacteria</taxon>
        <taxon>Bacillati</taxon>
        <taxon>Bacillota</taxon>
        <taxon>Bacilli</taxon>
        <taxon>Lactobacillales</taxon>
        <taxon>Lactobacillaceae</taxon>
        <taxon>Amylolactobacillus</taxon>
    </lineage>
</organism>
<dbReference type="EMBL" id="AZCV01000002">
    <property type="protein sequence ID" value="KRK38046.1"/>
    <property type="molecule type" value="Genomic_DNA"/>
</dbReference>
<evidence type="ECO:0000256" key="2">
    <source>
        <dbReference type="ARBA" id="ARBA00022801"/>
    </source>
</evidence>
<dbReference type="Proteomes" id="UP000050909">
    <property type="component" value="Unassembled WGS sequence"/>
</dbReference>
<feature type="domain" description="Isochorismatase-like" evidence="3">
    <location>
        <begin position="3"/>
        <end position="177"/>
    </location>
</feature>
<dbReference type="GO" id="GO:0016787">
    <property type="term" value="F:hydrolase activity"/>
    <property type="evidence" value="ECO:0007669"/>
    <property type="project" value="UniProtKB-KW"/>
</dbReference>
<evidence type="ECO:0000259" key="3">
    <source>
        <dbReference type="Pfam" id="PF00857"/>
    </source>
</evidence>
<dbReference type="CDD" id="cd00431">
    <property type="entry name" value="cysteine_hydrolases"/>
    <property type="match status" value="1"/>
</dbReference>
<accession>A0A0R1GVP7</accession>
<keyword evidence="2 4" id="KW-0378">Hydrolase</keyword>
<dbReference type="AlphaFoldDB" id="A0A0R1GVP7"/>
<dbReference type="PANTHER" id="PTHR43540:SF10">
    <property type="entry name" value="ISOCHORISMATASE"/>
    <property type="match status" value="1"/>
</dbReference>
<name>A0A0R1GVP7_9LACO</name>
<keyword evidence="5" id="KW-1185">Reference proteome</keyword>
<dbReference type="Pfam" id="PF00857">
    <property type="entry name" value="Isochorismatase"/>
    <property type="match status" value="1"/>
</dbReference>
<dbReference type="InterPro" id="IPR000868">
    <property type="entry name" value="Isochorismatase-like_dom"/>
</dbReference>